<organism evidence="2 3">
    <name type="scientific">Fusarium poae</name>
    <dbReference type="NCBI Taxonomy" id="36050"/>
    <lineage>
        <taxon>Eukaryota</taxon>
        <taxon>Fungi</taxon>
        <taxon>Dikarya</taxon>
        <taxon>Ascomycota</taxon>
        <taxon>Pezizomycotina</taxon>
        <taxon>Sordariomycetes</taxon>
        <taxon>Hypocreomycetidae</taxon>
        <taxon>Hypocreales</taxon>
        <taxon>Nectriaceae</taxon>
        <taxon>Fusarium</taxon>
    </lineage>
</organism>
<evidence type="ECO:0000256" key="1">
    <source>
        <dbReference type="SAM" id="MobiDB-lite"/>
    </source>
</evidence>
<dbReference type="AlphaFoldDB" id="A0A1B8B2R8"/>
<proteinExistence type="predicted"/>
<comment type="caution">
    <text evidence="2">The sequence shown here is derived from an EMBL/GenBank/DDBJ whole genome shotgun (WGS) entry which is preliminary data.</text>
</comment>
<dbReference type="OMA" id="CPLIHFG"/>
<gene>
    <name evidence="2" type="ORF">FPOA_00958</name>
</gene>
<protein>
    <submittedName>
        <fullName evidence="2">Uncharacterized protein</fullName>
    </submittedName>
</protein>
<dbReference type="OrthoDB" id="5428138at2759"/>
<dbReference type="STRING" id="36050.A0A1B8B2R8"/>
<dbReference type="EMBL" id="LYXU01000001">
    <property type="protein sequence ID" value="OBS27017.1"/>
    <property type="molecule type" value="Genomic_DNA"/>
</dbReference>
<feature type="region of interest" description="Disordered" evidence="1">
    <location>
        <begin position="1"/>
        <end position="24"/>
    </location>
</feature>
<accession>A0A1B8B2R8</accession>
<name>A0A1B8B2R8_FUSPO</name>
<evidence type="ECO:0000313" key="3">
    <source>
        <dbReference type="Proteomes" id="UP000091967"/>
    </source>
</evidence>
<keyword evidence="3" id="KW-1185">Reference proteome</keyword>
<sequence length="767" mass="87428">MAPGRRVDGLLSHNRPVGSNSRFDSNQEKEIIHRYNSEEACKRLEKHGYHHLVTSKSIREVLDDFNTKVKENEKRAASRDEFLKVHKGKPTHFQGTYVHSRELLIDTTGLDLTNTSDIGTSSLFGIVDSEQTYGLIFGKMVASQGLKVLESFSKASPLAWAKLSKGMAVWDFVTASYHETPTGSAVFLCVNPEGTQREFNGGTGRLSQLRLEEHQSRINIRNLVLFIQDKCGLKSPYGYDAERDEKEEEQILHILENYGYPMNIVKLAQSIPIQEELMDAFKQFVDPAPEQDFNMSKQVALGQTMHLLFAIARRSQLIEVLHFHKTPLLDRRLLAIILRACPRVRMVGIYECPLLHLGDVNFLLDLIHEVNMERDEKNLGRIDSLDFYPRYHAGMPYKYEGEFETYGYTWKGGNNEVFQRGVLSIVMLAVLKSRKMKIGLLMDQDAAFMTFLSNIPMVPGKVFAFLDGLYRLLDLKAAKSEDVNAIKQATYDLLKAVRSGLESLKRDYSKYYVVEMGKKFFFCSSCGYEFLPEFFGYTTPLDSRPEMLTCAGCILREKLDNEEDHQKVWGKDIMSGFYPDWEPMAFNADAPILADGRDLVRFKTNKVERGPTPSMILLPDGEFHQPSYEIELVRDRKRHCDSVQGLPSLITLLKARGLRQKARDAALVADMERSLVLYLRAFPHPRVRMAPALVRMANAIGIPNHFDEHQGAQLVRNRGGVKPTHTFSAAVEMYRTLDEPHKDTFGPYEHPGDDIFTAHCKVKEGFW</sequence>
<reference evidence="2 3" key="1">
    <citation type="submission" date="2016-06" db="EMBL/GenBank/DDBJ databases">
        <title>Living apart together: crosstalk between the core and supernumerary genomes in a fungal plant pathogen.</title>
        <authorList>
            <person name="Vanheule A."/>
            <person name="Audenaert K."/>
            <person name="Warris S."/>
            <person name="Van De Geest H."/>
            <person name="Schijlen E."/>
            <person name="Hofte M."/>
            <person name="De Saeger S."/>
            <person name="Haesaert G."/>
            <person name="Waalwijk C."/>
            <person name="Van Der Lee T."/>
        </authorList>
    </citation>
    <scope>NUCLEOTIDE SEQUENCE [LARGE SCALE GENOMIC DNA]</scope>
    <source>
        <strain evidence="2 3">2516</strain>
    </source>
</reference>
<evidence type="ECO:0000313" key="2">
    <source>
        <dbReference type="EMBL" id="OBS27017.1"/>
    </source>
</evidence>
<dbReference type="Proteomes" id="UP000091967">
    <property type="component" value="Unassembled WGS sequence"/>
</dbReference>